<dbReference type="EMBL" id="JALNTZ010000002">
    <property type="protein sequence ID" value="KAJ3661893.1"/>
    <property type="molecule type" value="Genomic_DNA"/>
</dbReference>
<proteinExistence type="predicted"/>
<keyword evidence="2" id="KW-1185">Reference proteome</keyword>
<dbReference type="Proteomes" id="UP001168821">
    <property type="component" value="Unassembled WGS sequence"/>
</dbReference>
<accession>A0AA38IUN1</accession>
<organism evidence="1 2">
    <name type="scientific">Zophobas morio</name>
    <dbReference type="NCBI Taxonomy" id="2755281"/>
    <lineage>
        <taxon>Eukaryota</taxon>
        <taxon>Metazoa</taxon>
        <taxon>Ecdysozoa</taxon>
        <taxon>Arthropoda</taxon>
        <taxon>Hexapoda</taxon>
        <taxon>Insecta</taxon>
        <taxon>Pterygota</taxon>
        <taxon>Neoptera</taxon>
        <taxon>Endopterygota</taxon>
        <taxon>Coleoptera</taxon>
        <taxon>Polyphaga</taxon>
        <taxon>Cucujiformia</taxon>
        <taxon>Tenebrionidae</taxon>
        <taxon>Zophobas</taxon>
    </lineage>
</organism>
<comment type="caution">
    <text evidence="1">The sequence shown here is derived from an EMBL/GenBank/DDBJ whole genome shotgun (WGS) entry which is preliminary data.</text>
</comment>
<sequence length="117" mass="13493">MVTTRTREKVKGKGRETKKRRVQVKIKERGLYVGTWNLRGIYEEGAVENLVNQVNMCKLDILALQETKLKSSEVNQIGNYILFCSGSDNRRLGTGFVKFKAVSDRICMLRMKEEDFT</sequence>
<evidence type="ECO:0008006" key="3">
    <source>
        <dbReference type="Google" id="ProtNLM"/>
    </source>
</evidence>
<dbReference type="SUPFAM" id="SSF56219">
    <property type="entry name" value="DNase I-like"/>
    <property type="match status" value="1"/>
</dbReference>
<evidence type="ECO:0000313" key="2">
    <source>
        <dbReference type="Proteomes" id="UP001168821"/>
    </source>
</evidence>
<gene>
    <name evidence="1" type="ORF">Zmor_006269</name>
</gene>
<dbReference type="InterPro" id="IPR036691">
    <property type="entry name" value="Endo/exonu/phosph_ase_sf"/>
</dbReference>
<dbReference type="AlphaFoldDB" id="A0AA38IUN1"/>
<reference evidence="1" key="1">
    <citation type="journal article" date="2023" name="G3 (Bethesda)">
        <title>Whole genome assemblies of Zophobas morio and Tenebrio molitor.</title>
        <authorList>
            <person name="Kaur S."/>
            <person name="Stinson S.A."/>
            <person name="diCenzo G.C."/>
        </authorList>
    </citation>
    <scope>NUCLEOTIDE SEQUENCE</scope>
    <source>
        <strain evidence="1">QUZm001</strain>
    </source>
</reference>
<protein>
    <recommendedName>
        <fullName evidence="3">Craniofacial development protein 2</fullName>
    </recommendedName>
</protein>
<dbReference type="Gene3D" id="3.60.10.10">
    <property type="entry name" value="Endonuclease/exonuclease/phosphatase"/>
    <property type="match status" value="1"/>
</dbReference>
<name>A0AA38IUN1_9CUCU</name>
<evidence type="ECO:0000313" key="1">
    <source>
        <dbReference type="EMBL" id="KAJ3661893.1"/>
    </source>
</evidence>